<keyword evidence="5 7" id="KW-1133">Transmembrane helix</keyword>
<comment type="caution">
    <text evidence="9">The sequence shown here is derived from an EMBL/GenBank/DDBJ whole genome shotgun (WGS) entry which is preliminary data.</text>
</comment>
<protein>
    <submittedName>
        <fullName evidence="9">Multiple sugar transport system permease protein</fullName>
    </submittedName>
</protein>
<dbReference type="PROSITE" id="PS50928">
    <property type="entry name" value="ABC_TM1"/>
    <property type="match status" value="1"/>
</dbReference>
<evidence type="ECO:0000313" key="10">
    <source>
        <dbReference type="Proteomes" id="UP000565572"/>
    </source>
</evidence>
<dbReference type="Gene3D" id="1.10.3720.10">
    <property type="entry name" value="MetI-like"/>
    <property type="match status" value="1"/>
</dbReference>
<dbReference type="RefSeq" id="WP_183339103.1">
    <property type="nucleotide sequence ID" value="NZ_JACHZG010000001.1"/>
</dbReference>
<dbReference type="PANTHER" id="PTHR43005:SF1">
    <property type="entry name" value="SPERMIDINE_PUTRESCINE TRANSPORT SYSTEM PERMEASE PROTEIN"/>
    <property type="match status" value="1"/>
</dbReference>
<dbReference type="GO" id="GO:0005886">
    <property type="term" value="C:plasma membrane"/>
    <property type="evidence" value="ECO:0007669"/>
    <property type="project" value="UniProtKB-SubCell"/>
</dbReference>
<evidence type="ECO:0000256" key="7">
    <source>
        <dbReference type="RuleBase" id="RU363032"/>
    </source>
</evidence>
<feature type="domain" description="ABC transmembrane type-1" evidence="8">
    <location>
        <begin position="94"/>
        <end position="307"/>
    </location>
</feature>
<comment type="subcellular location">
    <subcellularLocation>
        <location evidence="1 7">Cell membrane</location>
        <topology evidence="1 7">Multi-pass membrane protein</topology>
    </subcellularLocation>
</comment>
<keyword evidence="6 7" id="KW-0472">Membrane</keyword>
<name>A0A7W5P7N8_9ACTN</name>
<dbReference type="GO" id="GO:0055085">
    <property type="term" value="P:transmembrane transport"/>
    <property type="evidence" value="ECO:0007669"/>
    <property type="project" value="InterPro"/>
</dbReference>
<proteinExistence type="inferred from homology"/>
<dbReference type="EMBL" id="JACHZG010000001">
    <property type="protein sequence ID" value="MBB3327713.1"/>
    <property type="molecule type" value="Genomic_DNA"/>
</dbReference>
<evidence type="ECO:0000256" key="2">
    <source>
        <dbReference type="ARBA" id="ARBA00022448"/>
    </source>
</evidence>
<evidence type="ECO:0000259" key="8">
    <source>
        <dbReference type="PROSITE" id="PS50928"/>
    </source>
</evidence>
<dbReference type="InterPro" id="IPR035906">
    <property type="entry name" value="MetI-like_sf"/>
</dbReference>
<keyword evidence="10" id="KW-1185">Reference proteome</keyword>
<comment type="similarity">
    <text evidence="7">Belongs to the binding-protein-dependent transport system permease family.</text>
</comment>
<dbReference type="Pfam" id="PF00528">
    <property type="entry name" value="BPD_transp_1"/>
    <property type="match status" value="1"/>
</dbReference>
<dbReference type="Proteomes" id="UP000565572">
    <property type="component" value="Unassembled WGS sequence"/>
</dbReference>
<feature type="transmembrane region" description="Helical" evidence="7">
    <location>
        <begin position="99"/>
        <end position="119"/>
    </location>
</feature>
<evidence type="ECO:0000256" key="3">
    <source>
        <dbReference type="ARBA" id="ARBA00022475"/>
    </source>
</evidence>
<evidence type="ECO:0000256" key="5">
    <source>
        <dbReference type="ARBA" id="ARBA00022989"/>
    </source>
</evidence>
<keyword evidence="4 7" id="KW-0812">Transmembrane</keyword>
<gene>
    <name evidence="9" type="ORF">FHX39_002657</name>
</gene>
<keyword evidence="3" id="KW-1003">Cell membrane</keyword>
<feature type="transmembrane region" description="Helical" evidence="7">
    <location>
        <begin position="286"/>
        <end position="309"/>
    </location>
</feature>
<dbReference type="SUPFAM" id="SSF161098">
    <property type="entry name" value="MetI-like"/>
    <property type="match status" value="1"/>
</dbReference>
<accession>A0A7W5P7N8</accession>
<evidence type="ECO:0000313" key="9">
    <source>
        <dbReference type="EMBL" id="MBB3327713.1"/>
    </source>
</evidence>
<feature type="transmembrane region" description="Helical" evidence="7">
    <location>
        <begin position="171"/>
        <end position="192"/>
    </location>
</feature>
<organism evidence="9 10">
    <name type="scientific">Microlunatus antarcticus</name>
    <dbReference type="NCBI Taxonomy" id="53388"/>
    <lineage>
        <taxon>Bacteria</taxon>
        <taxon>Bacillati</taxon>
        <taxon>Actinomycetota</taxon>
        <taxon>Actinomycetes</taxon>
        <taxon>Propionibacteriales</taxon>
        <taxon>Propionibacteriaceae</taxon>
        <taxon>Microlunatus</taxon>
    </lineage>
</organism>
<dbReference type="CDD" id="cd06261">
    <property type="entry name" value="TM_PBP2"/>
    <property type="match status" value="1"/>
</dbReference>
<evidence type="ECO:0000256" key="4">
    <source>
        <dbReference type="ARBA" id="ARBA00022692"/>
    </source>
</evidence>
<dbReference type="InterPro" id="IPR000515">
    <property type="entry name" value="MetI-like"/>
</dbReference>
<dbReference type="AlphaFoldDB" id="A0A7W5P7N8"/>
<feature type="transmembrane region" description="Helical" evidence="7">
    <location>
        <begin position="35"/>
        <end position="62"/>
    </location>
</feature>
<keyword evidence="9" id="KW-0762">Sugar transport</keyword>
<keyword evidence="2 7" id="KW-0813">Transport</keyword>
<dbReference type="PANTHER" id="PTHR43005">
    <property type="entry name" value="BLR7065 PROTEIN"/>
    <property type="match status" value="1"/>
</dbReference>
<evidence type="ECO:0000256" key="6">
    <source>
        <dbReference type="ARBA" id="ARBA00023136"/>
    </source>
</evidence>
<feature type="transmembrane region" description="Helical" evidence="7">
    <location>
        <begin position="131"/>
        <end position="151"/>
    </location>
</feature>
<reference evidence="9 10" key="1">
    <citation type="submission" date="2020-08" db="EMBL/GenBank/DDBJ databases">
        <title>Sequencing the genomes of 1000 actinobacteria strains.</title>
        <authorList>
            <person name="Klenk H.-P."/>
        </authorList>
    </citation>
    <scope>NUCLEOTIDE SEQUENCE [LARGE SCALE GENOMIC DNA]</scope>
    <source>
        <strain evidence="9 10">DSM 11053</strain>
    </source>
</reference>
<sequence length="318" mass="34570">MTTVTQTPPPVPLAPSAPAAPRRTSRMVVARRKEVAALVIPSLIPILIFSVAPLLNGVYLAFTDATLSRNSSNAFTGLGQFRKLFGDALFLESFKIGMIWAFSVTLLQLAAGLGLALLLNANLRFQGVTRLLALIPWAMPPVVVAIMWKMLYNPNSGPINGAIRLFDPGFALDWLGSFGTALPAAIIVGVWVGMPQTSITLLAGLQQIPDELVEAAEMDGASTWSSFVHVTLPALRPVITSITSLNFIWNFNSFGLVYVLTEGGPGGQTMLPMLFAYNEAFKYRDIAYAAAMGNVMVLVVVVLLMFYLWTQFRTERED</sequence>
<evidence type="ECO:0000256" key="1">
    <source>
        <dbReference type="ARBA" id="ARBA00004651"/>
    </source>
</evidence>